<evidence type="ECO:0000256" key="2">
    <source>
        <dbReference type="ARBA" id="ARBA00022475"/>
    </source>
</evidence>
<keyword evidence="3 6" id="KW-0812">Transmembrane</keyword>
<reference evidence="9" key="1">
    <citation type="journal article" date="2019" name="Int. J. Syst. Evol. Microbiol.">
        <title>The Global Catalogue of Microorganisms (GCM) 10K type strain sequencing project: providing services to taxonomists for standard genome sequencing and annotation.</title>
        <authorList>
            <consortium name="The Broad Institute Genomics Platform"/>
            <consortium name="The Broad Institute Genome Sequencing Center for Infectious Disease"/>
            <person name="Wu L."/>
            <person name="Ma J."/>
        </authorList>
    </citation>
    <scope>NUCLEOTIDE SEQUENCE [LARGE SCALE GENOMIC DNA]</scope>
    <source>
        <strain evidence="9">JCM 18715</strain>
    </source>
</reference>
<dbReference type="InterPro" id="IPR036259">
    <property type="entry name" value="MFS_trans_sf"/>
</dbReference>
<evidence type="ECO:0000256" key="5">
    <source>
        <dbReference type="ARBA" id="ARBA00023136"/>
    </source>
</evidence>
<dbReference type="PANTHER" id="PTHR43124">
    <property type="entry name" value="PURINE EFFLUX PUMP PBUE"/>
    <property type="match status" value="1"/>
</dbReference>
<dbReference type="InterPro" id="IPR050189">
    <property type="entry name" value="MFS_Efflux_Transporters"/>
</dbReference>
<evidence type="ECO:0000259" key="7">
    <source>
        <dbReference type="PROSITE" id="PS50850"/>
    </source>
</evidence>
<evidence type="ECO:0000313" key="9">
    <source>
        <dbReference type="Proteomes" id="UP001500547"/>
    </source>
</evidence>
<keyword evidence="5 6" id="KW-0472">Membrane</keyword>
<dbReference type="InterPro" id="IPR020846">
    <property type="entry name" value="MFS_dom"/>
</dbReference>
<protein>
    <submittedName>
        <fullName evidence="8">MFS transporter</fullName>
    </submittedName>
</protein>
<keyword evidence="4 6" id="KW-1133">Transmembrane helix</keyword>
<comment type="caution">
    <text evidence="8">The sequence shown here is derived from an EMBL/GenBank/DDBJ whole genome shotgun (WGS) entry which is preliminary data.</text>
</comment>
<name>A0ABP9QN76_9RHOO</name>
<evidence type="ECO:0000313" key="8">
    <source>
        <dbReference type="EMBL" id="GAA5164759.1"/>
    </source>
</evidence>
<evidence type="ECO:0000256" key="4">
    <source>
        <dbReference type="ARBA" id="ARBA00022989"/>
    </source>
</evidence>
<dbReference type="Gene3D" id="1.20.1250.20">
    <property type="entry name" value="MFS general substrate transporter like domains"/>
    <property type="match status" value="1"/>
</dbReference>
<feature type="transmembrane region" description="Helical" evidence="6">
    <location>
        <begin position="147"/>
        <end position="169"/>
    </location>
</feature>
<feature type="transmembrane region" description="Helical" evidence="6">
    <location>
        <begin position="12"/>
        <end position="34"/>
    </location>
</feature>
<feature type="transmembrane region" description="Helical" evidence="6">
    <location>
        <begin position="54"/>
        <end position="74"/>
    </location>
</feature>
<keyword evidence="2" id="KW-1003">Cell membrane</keyword>
<comment type="subcellular location">
    <subcellularLocation>
        <location evidence="1">Cell membrane</location>
        <topology evidence="1">Multi-pass membrane protein</topology>
    </subcellularLocation>
</comment>
<accession>A0ABP9QN76</accession>
<feature type="domain" description="Major facilitator superfamily (MFS) profile" evidence="7">
    <location>
        <begin position="1"/>
        <end position="394"/>
    </location>
</feature>
<dbReference type="Pfam" id="PF07690">
    <property type="entry name" value="MFS_1"/>
    <property type="match status" value="1"/>
</dbReference>
<gene>
    <name evidence="8" type="ORF">GCM10025770_19220</name>
</gene>
<feature type="transmembrane region" description="Helical" evidence="6">
    <location>
        <begin position="110"/>
        <end position="135"/>
    </location>
</feature>
<dbReference type="PROSITE" id="PS50850">
    <property type="entry name" value="MFS"/>
    <property type="match status" value="1"/>
</dbReference>
<feature type="transmembrane region" description="Helical" evidence="6">
    <location>
        <begin position="253"/>
        <end position="276"/>
    </location>
</feature>
<evidence type="ECO:0000256" key="6">
    <source>
        <dbReference type="SAM" id="Phobius"/>
    </source>
</evidence>
<dbReference type="Proteomes" id="UP001500547">
    <property type="component" value="Unassembled WGS sequence"/>
</dbReference>
<dbReference type="PANTHER" id="PTHR43124:SF3">
    <property type="entry name" value="CHLORAMPHENICOL EFFLUX PUMP RV0191"/>
    <property type="match status" value="1"/>
</dbReference>
<feature type="transmembrane region" description="Helical" evidence="6">
    <location>
        <begin position="356"/>
        <end position="381"/>
    </location>
</feature>
<feature type="transmembrane region" description="Helical" evidence="6">
    <location>
        <begin position="226"/>
        <end position="247"/>
    </location>
</feature>
<dbReference type="InterPro" id="IPR011701">
    <property type="entry name" value="MFS"/>
</dbReference>
<sequence>MLPSRLSRHFAPYFAHIPFQIVSLITVTLLAHVTLSGGRVAASLYALKHGGSEAWAGIAFSAFGLMPVLLSLQMGRWIDRVGTRRVMRICQLLMISGLVLSATVQSLPTILITGLLAGTGFAGYMLAANVCVSYMDFKHEGDRVGMLAWLQMGNSVSSVLGPTFVGILIDHSGYRMAFGALAAVVVCSLLAGLRANLPDGTRESKPKSSEPSIARAVFRDARLLRIYLLAMTVSLSWDAFTFMVPVLGQTRGYSATTIGLVLSSFAVGTFAIRALLPWLSRRMAEWRMLTVSFALAACVFFTLPLADNALLHAALGFVFGLAAGVGQPNILGLIYRAMPPGRAGEGAGLRAMMGNMMGLTGPSLFGAITALFGAVPVFIMVGGIMSGSCWQARRGERSAQATAPA</sequence>
<feature type="transmembrane region" description="Helical" evidence="6">
    <location>
        <begin position="86"/>
        <end position="104"/>
    </location>
</feature>
<feature type="transmembrane region" description="Helical" evidence="6">
    <location>
        <begin position="175"/>
        <end position="197"/>
    </location>
</feature>
<feature type="transmembrane region" description="Helical" evidence="6">
    <location>
        <begin position="288"/>
        <end position="306"/>
    </location>
</feature>
<evidence type="ECO:0000256" key="3">
    <source>
        <dbReference type="ARBA" id="ARBA00022692"/>
    </source>
</evidence>
<dbReference type="RefSeq" id="WP_345532706.1">
    <property type="nucleotide sequence ID" value="NZ_BAABLD010000008.1"/>
</dbReference>
<proteinExistence type="predicted"/>
<dbReference type="EMBL" id="BAABLD010000008">
    <property type="protein sequence ID" value="GAA5164759.1"/>
    <property type="molecule type" value="Genomic_DNA"/>
</dbReference>
<dbReference type="SUPFAM" id="SSF103473">
    <property type="entry name" value="MFS general substrate transporter"/>
    <property type="match status" value="1"/>
</dbReference>
<evidence type="ECO:0000256" key="1">
    <source>
        <dbReference type="ARBA" id="ARBA00004651"/>
    </source>
</evidence>
<keyword evidence="9" id="KW-1185">Reference proteome</keyword>
<organism evidence="8 9">
    <name type="scientific">Viridibacterium curvum</name>
    <dbReference type="NCBI Taxonomy" id="1101404"/>
    <lineage>
        <taxon>Bacteria</taxon>
        <taxon>Pseudomonadati</taxon>
        <taxon>Pseudomonadota</taxon>
        <taxon>Betaproteobacteria</taxon>
        <taxon>Rhodocyclales</taxon>
        <taxon>Rhodocyclaceae</taxon>
        <taxon>Viridibacterium</taxon>
    </lineage>
</organism>
<feature type="transmembrane region" description="Helical" evidence="6">
    <location>
        <begin position="312"/>
        <end position="335"/>
    </location>
</feature>